<feature type="non-terminal residue" evidence="1">
    <location>
        <position position="64"/>
    </location>
</feature>
<reference evidence="1" key="1">
    <citation type="journal article" date="2014" name="Front. Microbiol.">
        <title>High frequency of phylogenetically diverse reductive dehalogenase-homologous genes in deep subseafloor sedimentary metagenomes.</title>
        <authorList>
            <person name="Kawai M."/>
            <person name="Futagami T."/>
            <person name="Toyoda A."/>
            <person name="Takaki Y."/>
            <person name="Nishi S."/>
            <person name="Hori S."/>
            <person name="Arai W."/>
            <person name="Tsubouchi T."/>
            <person name="Morono Y."/>
            <person name="Uchiyama I."/>
            <person name="Ito T."/>
            <person name="Fujiyama A."/>
            <person name="Inagaki F."/>
            <person name="Takami H."/>
        </authorList>
    </citation>
    <scope>NUCLEOTIDE SEQUENCE</scope>
    <source>
        <strain evidence="1">Expedition CK06-06</strain>
    </source>
</reference>
<organism evidence="1">
    <name type="scientific">marine sediment metagenome</name>
    <dbReference type="NCBI Taxonomy" id="412755"/>
    <lineage>
        <taxon>unclassified sequences</taxon>
        <taxon>metagenomes</taxon>
        <taxon>ecological metagenomes</taxon>
    </lineage>
</organism>
<protein>
    <submittedName>
        <fullName evidence="1">Uncharacterized protein</fullName>
    </submittedName>
</protein>
<dbReference type="AlphaFoldDB" id="X1QEF5"/>
<gene>
    <name evidence="1" type="ORF">S06H3_65226</name>
</gene>
<evidence type="ECO:0000313" key="1">
    <source>
        <dbReference type="EMBL" id="GAI66578.1"/>
    </source>
</evidence>
<proteinExistence type="predicted"/>
<name>X1QEF5_9ZZZZ</name>
<comment type="caution">
    <text evidence="1">The sequence shown here is derived from an EMBL/GenBank/DDBJ whole genome shotgun (WGS) entry which is preliminary data.</text>
</comment>
<dbReference type="EMBL" id="BARV01043834">
    <property type="protein sequence ID" value="GAI66578.1"/>
    <property type="molecule type" value="Genomic_DNA"/>
</dbReference>
<sequence length="64" mass="7285">MHRLPICIYEYLVAHNFIYLEALFVGSEGEILPKVSSYISQFIPFISKHVLNEVGRINLGSGIF</sequence>
<accession>X1QEF5</accession>